<name>A0A644UE34_9ZZZZ</name>
<evidence type="ECO:0000313" key="2">
    <source>
        <dbReference type="EMBL" id="MPL77164.1"/>
    </source>
</evidence>
<dbReference type="AlphaFoldDB" id="A0A644UE34"/>
<organism evidence="2">
    <name type="scientific">bioreactor metagenome</name>
    <dbReference type="NCBI Taxonomy" id="1076179"/>
    <lineage>
        <taxon>unclassified sequences</taxon>
        <taxon>metagenomes</taxon>
        <taxon>ecological metagenomes</taxon>
    </lineage>
</organism>
<dbReference type="Pfam" id="PF09848">
    <property type="entry name" value="SLFN-g3_helicase"/>
    <property type="match status" value="1"/>
</dbReference>
<dbReference type="SUPFAM" id="SSF52540">
    <property type="entry name" value="P-loop containing nucleoside triphosphate hydrolases"/>
    <property type="match status" value="2"/>
</dbReference>
<gene>
    <name evidence="2" type="ORF">SDC9_23016</name>
</gene>
<dbReference type="InterPro" id="IPR003593">
    <property type="entry name" value="AAA+_ATPase"/>
</dbReference>
<proteinExistence type="predicted"/>
<dbReference type="CDD" id="cd00009">
    <property type="entry name" value="AAA"/>
    <property type="match status" value="1"/>
</dbReference>
<dbReference type="InterPro" id="IPR027417">
    <property type="entry name" value="P-loop_NTPase"/>
</dbReference>
<dbReference type="InterPro" id="IPR018647">
    <property type="entry name" value="SLFN_3-like_DNA/RNA_helicase"/>
</dbReference>
<protein>
    <recommendedName>
        <fullName evidence="1">AAA+ ATPase domain-containing protein</fullName>
    </recommendedName>
</protein>
<dbReference type="EMBL" id="VSSQ01000104">
    <property type="protein sequence ID" value="MPL77164.1"/>
    <property type="molecule type" value="Genomic_DNA"/>
</dbReference>
<evidence type="ECO:0000259" key="1">
    <source>
        <dbReference type="SMART" id="SM00382"/>
    </source>
</evidence>
<comment type="caution">
    <text evidence="2">The sequence shown here is derived from an EMBL/GenBank/DDBJ whole genome shotgun (WGS) entry which is preliminary data.</text>
</comment>
<reference evidence="2" key="1">
    <citation type="submission" date="2019-08" db="EMBL/GenBank/DDBJ databases">
        <authorList>
            <person name="Kucharzyk K."/>
            <person name="Murdoch R.W."/>
            <person name="Higgins S."/>
            <person name="Loffler F."/>
        </authorList>
    </citation>
    <scope>NUCLEOTIDE SEQUENCE</scope>
</reference>
<sequence>MELYSGHIDQFIKETTHNMISSALSEAFFNYFGYNPSPSEKGSWTNSLKCIKDVFLETGFHDHGIVLEYQLPLTSRRLDCMICGKDEKKQGNAVIIELKQWEKCKAGYSDKVVTWTGGGNREVLHPSVQVNNYKLYLENNHSVFYESDPVSLSACAYLHNYMKTPDDPLLAPQFIDYVSQCPIFYAEDFSQISRFLEKRLNAGDGMKVLDRVRESKQAPSRRFLTNVSKVIKEHKNYTLLDEQLVAYDKVITTVKSGLNDKQKSTVIIKGGPGTGKSVIAINLLADLSAQGYNVHYATGSKAFTATLRKTVGNAVAQQFKYFNSYMRAGPNEIDVLVADESHRIRMNSNDRFTPRSKRSSIPQIDELLQAAKLPVFFIDDRQNVRPGEVGSSQLIREAALQKGYKIHEYQLDIQFRCQGSDLFVQWVNNTLGISKTVEKIWDSSNSSFKFQIVDSPHELYRVIAEKNRLEPNSARMVAGFCWKWSNPNPDGTLVKDVVIEDFAMTWEGKEGTTALAPDVPPASLWPFDPRAVDQIGSIYTIQGFEFDYVGVIFGKDLMYSFDNYAWEGHPENSADSTVKREKNPETFLKLVKNTYRVLLSRALKGCYVYFADKDTEKFFRTRMSN</sequence>
<dbReference type="SMART" id="SM00382">
    <property type="entry name" value="AAA"/>
    <property type="match status" value="1"/>
</dbReference>
<accession>A0A644UE34</accession>
<dbReference type="Gene3D" id="3.40.50.300">
    <property type="entry name" value="P-loop containing nucleotide triphosphate hydrolases"/>
    <property type="match status" value="1"/>
</dbReference>
<feature type="domain" description="AAA+ ATPase" evidence="1">
    <location>
        <begin position="262"/>
        <end position="400"/>
    </location>
</feature>